<sequence length="368" mass="40853">MAAVKSPSLNGSVPNLSSSYGSSLEDVDLFEATTLQDEVRNIQSVIRLTKENLEQLNATFADAVHPPSMYLAEYEELTNKLNELQMKEQKLQEQISNGRASPVLPSLPPEPPNTPLLLSPGGSGYSFGSPKVAPRSPLRSFIRAHLPNQQRTSVSVRPGVTLREALSRALKLRKLTPEMCRVCVRGTRAWVSWDVDLTELESLEIEIELLELFAPITTRISHNFVRKTFFTLAFCDCCRKLLFHGFRCQTCGIRFHPRCGAAVPSLCEQVNVENYYRHLLAHNDKALGMGALASPSNVARSPSPSPVRRSAPQPVPRSSQTAPLAHRERSTSAPNVCINLVQPQVSLELDDQMRLQYSRESGSDVFCM</sequence>
<dbReference type="SMART" id="SM00455">
    <property type="entry name" value="RBD"/>
    <property type="match status" value="1"/>
</dbReference>
<feature type="domain" description="Phorbol-ester/DAG-type" evidence="5">
    <location>
        <begin position="221"/>
        <end position="267"/>
    </location>
</feature>
<dbReference type="Gene3D" id="3.30.60.20">
    <property type="match status" value="1"/>
</dbReference>
<keyword evidence="2" id="KW-0862">Zinc</keyword>
<dbReference type="GeneID" id="106813948"/>
<name>A0ABM1ENB2_PRICU</name>
<keyword evidence="7" id="KW-1185">Reference proteome</keyword>
<dbReference type="SUPFAM" id="SSF54236">
    <property type="entry name" value="Ubiquitin-like"/>
    <property type="match status" value="1"/>
</dbReference>
<feature type="region of interest" description="Disordered" evidence="4">
    <location>
        <begin position="293"/>
        <end position="331"/>
    </location>
</feature>
<evidence type="ECO:0000259" key="6">
    <source>
        <dbReference type="PROSITE" id="PS50898"/>
    </source>
</evidence>
<dbReference type="Proteomes" id="UP000695022">
    <property type="component" value="Unplaced"/>
</dbReference>
<protein>
    <submittedName>
        <fullName evidence="8">Serine/threonine-protein kinase B-raf-like</fullName>
    </submittedName>
</protein>
<evidence type="ECO:0000256" key="3">
    <source>
        <dbReference type="SAM" id="Coils"/>
    </source>
</evidence>
<dbReference type="SMART" id="SM00109">
    <property type="entry name" value="C1"/>
    <property type="match status" value="1"/>
</dbReference>
<dbReference type="InterPro" id="IPR003116">
    <property type="entry name" value="RBD_dom"/>
</dbReference>
<dbReference type="InterPro" id="IPR002219">
    <property type="entry name" value="PKC_DAG/PE"/>
</dbReference>
<proteinExistence type="predicted"/>
<dbReference type="PROSITE" id="PS50898">
    <property type="entry name" value="RBD"/>
    <property type="match status" value="1"/>
</dbReference>
<keyword evidence="1" id="KW-0479">Metal-binding</keyword>
<reference evidence="8" key="1">
    <citation type="submission" date="2025-08" db="UniProtKB">
        <authorList>
            <consortium name="RefSeq"/>
        </authorList>
    </citation>
    <scope>IDENTIFICATION</scope>
</reference>
<organism evidence="7 8">
    <name type="scientific">Priapulus caudatus</name>
    <name type="common">Priapulid worm</name>
    <dbReference type="NCBI Taxonomy" id="37621"/>
    <lineage>
        <taxon>Eukaryota</taxon>
        <taxon>Metazoa</taxon>
        <taxon>Ecdysozoa</taxon>
        <taxon>Scalidophora</taxon>
        <taxon>Priapulida</taxon>
        <taxon>Priapulimorpha</taxon>
        <taxon>Priapulimorphida</taxon>
        <taxon>Priapulidae</taxon>
        <taxon>Priapulus</taxon>
    </lineage>
</organism>
<dbReference type="Gene3D" id="3.10.20.90">
    <property type="entry name" value="Phosphatidylinositol 3-kinase Catalytic Subunit, Chain A, domain 1"/>
    <property type="match status" value="1"/>
</dbReference>
<dbReference type="PROSITE" id="PS00479">
    <property type="entry name" value="ZF_DAG_PE_1"/>
    <property type="match status" value="1"/>
</dbReference>
<dbReference type="SUPFAM" id="SSF57889">
    <property type="entry name" value="Cysteine-rich domain"/>
    <property type="match status" value="1"/>
</dbReference>
<feature type="region of interest" description="Disordered" evidence="4">
    <location>
        <begin position="1"/>
        <end position="21"/>
    </location>
</feature>
<feature type="compositionally biased region" description="Polar residues" evidence="4">
    <location>
        <begin position="7"/>
        <end position="21"/>
    </location>
</feature>
<evidence type="ECO:0000256" key="1">
    <source>
        <dbReference type="ARBA" id="ARBA00022723"/>
    </source>
</evidence>
<dbReference type="InterPro" id="IPR029071">
    <property type="entry name" value="Ubiquitin-like_domsf"/>
</dbReference>
<feature type="coiled-coil region" evidence="3">
    <location>
        <begin position="39"/>
        <end position="101"/>
    </location>
</feature>
<evidence type="ECO:0000256" key="4">
    <source>
        <dbReference type="SAM" id="MobiDB-lite"/>
    </source>
</evidence>
<gene>
    <name evidence="8" type="primary">LOC106813948</name>
</gene>
<dbReference type="CDD" id="cd01816">
    <property type="entry name" value="RBD_RAF"/>
    <property type="match status" value="1"/>
</dbReference>
<feature type="compositionally biased region" description="Low complexity" evidence="4">
    <location>
        <begin position="293"/>
        <end position="319"/>
    </location>
</feature>
<dbReference type="CDD" id="cd20811">
    <property type="entry name" value="C1_Raf"/>
    <property type="match status" value="1"/>
</dbReference>
<dbReference type="Pfam" id="PF02196">
    <property type="entry name" value="RBD"/>
    <property type="match status" value="1"/>
</dbReference>
<accession>A0ABM1ENB2</accession>
<dbReference type="InterPro" id="IPR046349">
    <property type="entry name" value="C1-like_sf"/>
</dbReference>
<keyword evidence="3" id="KW-0175">Coiled coil</keyword>
<dbReference type="RefSeq" id="XP_014673683.1">
    <property type="nucleotide sequence ID" value="XM_014818197.1"/>
</dbReference>
<dbReference type="PROSITE" id="PS50081">
    <property type="entry name" value="ZF_DAG_PE_2"/>
    <property type="match status" value="1"/>
</dbReference>
<evidence type="ECO:0000259" key="5">
    <source>
        <dbReference type="PROSITE" id="PS50081"/>
    </source>
</evidence>
<evidence type="ECO:0000313" key="7">
    <source>
        <dbReference type="Proteomes" id="UP000695022"/>
    </source>
</evidence>
<evidence type="ECO:0000256" key="2">
    <source>
        <dbReference type="ARBA" id="ARBA00022833"/>
    </source>
</evidence>
<evidence type="ECO:0000313" key="8">
    <source>
        <dbReference type="RefSeq" id="XP_014673683.1"/>
    </source>
</evidence>
<feature type="domain" description="RBD" evidence="6">
    <location>
        <begin position="140"/>
        <end position="210"/>
    </location>
</feature>
<dbReference type="Pfam" id="PF00130">
    <property type="entry name" value="C1_1"/>
    <property type="match status" value="1"/>
</dbReference>